<keyword evidence="6" id="KW-1185">Reference proteome</keyword>
<keyword evidence="3 4" id="KW-0472">Membrane</keyword>
<accession>A0A0C2C4E8</accession>
<dbReference type="SUPFAM" id="SSF90123">
    <property type="entry name" value="ABC transporter transmembrane region"/>
    <property type="match status" value="1"/>
</dbReference>
<evidence type="ECO:0000256" key="3">
    <source>
        <dbReference type="ARBA" id="ARBA00023136"/>
    </source>
</evidence>
<dbReference type="Proteomes" id="UP000054047">
    <property type="component" value="Unassembled WGS sequence"/>
</dbReference>
<protein>
    <submittedName>
        <fullName evidence="5">Uncharacterized protein</fullName>
    </submittedName>
</protein>
<evidence type="ECO:0000313" key="5">
    <source>
        <dbReference type="EMBL" id="KIH44532.1"/>
    </source>
</evidence>
<dbReference type="OrthoDB" id="6500128at2759"/>
<keyword evidence="1 4" id="KW-0812">Transmembrane</keyword>
<dbReference type="AlphaFoldDB" id="A0A0C2C4E8"/>
<feature type="transmembrane region" description="Helical" evidence="4">
    <location>
        <begin position="59"/>
        <end position="79"/>
    </location>
</feature>
<evidence type="ECO:0000256" key="4">
    <source>
        <dbReference type="SAM" id="Phobius"/>
    </source>
</evidence>
<dbReference type="InterPro" id="IPR036640">
    <property type="entry name" value="ABC1_TM_sf"/>
</dbReference>
<evidence type="ECO:0000256" key="1">
    <source>
        <dbReference type="ARBA" id="ARBA00022692"/>
    </source>
</evidence>
<name>A0A0C2C4E8_9BILA</name>
<keyword evidence="2 4" id="KW-1133">Transmembrane helix</keyword>
<dbReference type="Gene3D" id="1.20.1560.10">
    <property type="entry name" value="ABC transporter type 1, transmembrane domain"/>
    <property type="match status" value="1"/>
</dbReference>
<sequence length="95" mass="10939">MKKKRFRFGTSWDHFCLFIGLTCAILSGISQPVLALVSGRVTNVLLVYPPNSKEFRNKAYENVYIFLGIGVFIFITNFIQRYYKSIPKEIPGEKV</sequence>
<dbReference type="EMBL" id="KN777052">
    <property type="protein sequence ID" value="KIH44532.1"/>
    <property type="molecule type" value="Genomic_DNA"/>
</dbReference>
<dbReference type="GO" id="GO:0016020">
    <property type="term" value="C:membrane"/>
    <property type="evidence" value="ECO:0007669"/>
    <property type="project" value="InterPro"/>
</dbReference>
<evidence type="ECO:0000256" key="2">
    <source>
        <dbReference type="ARBA" id="ARBA00022989"/>
    </source>
</evidence>
<dbReference type="GO" id="GO:0005524">
    <property type="term" value="F:ATP binding"/>
    <property type="evidence" value="ECO:0007669"/>
    <property type="project" value="InterPro"/>
</dbReference>
<evidence type="ECO:0000313" key="6">
    <source>
        <dbReference type="Proteomes" id="UP000054047"/>
    </source>
</evidence>
<gene>
    <name evidence="5" type="ORF">ANCDUO_25442</name>
</gene>
<organism evidence="5 6">
    <name type="scientific">Ancylostoma duodenale</name>
    <dbReference type="NCBI Taxonomy" id="51022"/>
    <lineage>
        <taxon>Eukaryota</taxon>
        <taxon>Metazoa</taxon>
        <taxon>Ecdysozoa</taxon>
        <taxon>Nematoda</taxon>
        <taxon>Chromadorea</taxon>
        <taxon>Rhabditida</taxon>
        <taxon>Rhabditina</taxon>
        <taxon>Rhabditomorpha</taxon>
        <taxon>Strongyloidea</taxon>
        <taxon>Ancylostomatidae</taxon>
        <taxon>Ancylostomatinae</taxon>
        <taxon>Ancylostoma</taxon>
    </lineage>
</organism>
<reference evidence="5 6" key="1">
    <citation type="submission" date="2013-12" db="EMBL/GenBank/DDBJ databases">
        <title>Draft genome of the parsitic nematode Ancylostoma duodenale.</title>
        <authorList>
            <person name="Mitreva M."/>
        </authorList>
    </citation>
    <scope>NUCLEOTIDE SEQUENCE [LARGE SCALE GENOMIC DNA]</scope>
    <source>
        <strain evidence="5 6">Zhejiang</strain>
    </source>
</reference>
<proteinExistence type="predicted"/>